<organism evidence="1 2">
    <name type="scientific">Sphingobacterium mizutaii</name>
    <dbReference type="NCBI Taxonomy" id="1010"/>
    <lineage>
        <taxon>Bacteria</taxon>
        <taxon>Pseudomonadati</taxon>
        <taxon>Bacteroidota</taxon>
        <taxon>Sphingobacteriia</taxon>
        <taxon>Sphingobacteriales</taxon>
        <taxon>Sphingobacteriaceae</taxon>
        <taxon>Sphingobacterium</taxon>
    </lineage>
</organism>
<name>A0AAJ4X9S3_9SPHI</name>
<dbReference type="Proteomes" id="UP000215355">
    <property type="component" value="Chromosome 1"/>
</dbReference>
<reference evidence="1 2" key="1">
    <citation type="submission" date="2017-06" db="EMBL/GenBank/DDBJ databases">
        <authorList>
            <consortium name="Pathogen Informatics"/>
        </authorList>
    </citation>
    <scope>NUCLEOTIDE SEQUENCE [LARGE SCALE GENOMIC DNA]</scope>
    <source>
        <strain evidence="1 2">NCTC12149</strain>
    </source>
</reference>
<protein>
    <submittedName>
        <fullName evidence="1">Uncharacterized protein</fullName>
    </submittedName>
</protein>
<dbReference type="EMBL" id="LT906468">
    <property type="protein sequence ID" value="SNV45894.1"/>
    <property type="molecule type" value="Genomic_DNA"/>
</dbReference>
<sequence length="47" mass="5956">MNYFVVCFYRDKFRKNMRHINKNWLDWRVYSSNLSKFAAKIRHELND</sequence>
<proteinExistence type="predicted"/>
<dbReference type="AlphaFoldDB" id="A0AAJ4X9S3"/>
<gene>
    <name evidence="1" type="ORF">SAMEA4412673_01154</name>
</gene>
<accession>A0AAJ4X9S3</accession>
<evidence type="ECO:0000313" key="2">
    <source>
        <dbReference type="Proteomes" id="UP000215355"/>
    </source>
</evidence>
<evidence type="ECO:0000313" key="1">
    <source>
        <dbReference type="EMBL" id="SNV45894.1"/>
    </source>
</evidence>
<dbReference type="KEGG" id="smiz:4412673_01154"/>